<dbReference type="Pfam" id="PF13490">
    <property type="entry name" value="zf-HC2"/>
    <property type="match status" value="1"/>
</dbReference>
<dbReference type="InterPro" id="IPR041498">
    <property type="entry name" value="Big_6"/>
</dbReference>
<comment type="similarity">
    <text evidence="1">Belongs to the sigma-70 factor family. ECF subfamily.</text>
</comment>
<dbReference type="SUPFAM" id="SSF88946">
    <property type="entry name" value="Sigma2 domain of RNA polymerase sigma factors"/>
    <property type="match status" value="1"/>
</dbReference>
<evidence type="ECO:0000313" key="10">
    <source>
        <dbReference type="EMBL" id="MBD7949376.1"/>
    </source>
</evidence>
<dbReference type="InterPro" id="IPR014284">
    <property type="entry name" value="RNA_pol_sigma-70_dom"/>
</dbReference>
<keyword evidence="2" id="KW-0805">Transcription regulation</keyword>
<feature type="region of interest" description="Disordered" evidence="6">
    <location>
        <begin position="372"/>
        <end position="453"/>
    </location>
</feature>
<feature type="domain" description="Putative zinc-finger" evidence="8">
    <location>
        <begin position="194"/>
        <end position="227"/>
    </location>
</feature>
<reference evidence="10 11" key="1">
    <citation type="submission" date="2020-08" db="EMBL/GenBank/DDBJ databases">
        <title>A Genomic Blueprint of the Chicken Gut Microbiome.</title>
        <authorList>
            <person name="Gilroy R."/>
            <person name="Ravi A."/>
            <person name="Getino M."/>
            <person name="Pursley I."/>
            <person name="Horton D.L."/>
            <person name="Alikhan N.-F."/>
            <person name="Baker D."/>
            <person name="Gharbi K."/>
            <person name="Hall N."/>
            <person name="Watson M."/>
            <person name="Adriaenssens E.M."/>
            <person name="Foster-Nyarko E."/>
            <person name="Jarju S."/>
            <person name="Secka A."/>
            <person name="Antonio M."/>
            <person name="Oren A."/>
            <person name="Chaudhuri R."/>
            <person name="La Ragione R.M."/>
            <person name="Hildebrand F."/>
            <person name="Pallen M.J."/>
        </authorList>
    </citation>
    <scope>NUCLEOTIDE SEQUENCE [LARGE SCALE GENOMIC DNA]</scope>
    <source>
        <strain evidence="10 11">Sa4CUA1</strain>
    </source>
</reference>
<dbReference type="Pfam" id="PF17936">
    <property type="entry name" value="Big_6"/>
    <property type="match status" value="1"/>
</dbReference>
<dbReference type="SUPFAM" id="SSF88659">
    <property type="entry name" value="Sigma3 and sigma4 domains of RNA polymerase sigma factors"/>
    <property type="match status" value="1"/>
</dbReference>
<dbReference type="InterPro" id="IPR027383">
    <property type="entry name" value="Znf_put"/>
</dbReference>
<dbReference type="Gene3D" id="1.10.1740.10">
    <property type="match status" value="1"/>
</dbReference>
<gene>
    <name evidence="10" type="ORF">H9652_02995</name>
</gene>
<feature type="region of interest" description="Disordered" evidence="6">
    <location>
        <begin position="328"/>
        <end position="359"/>
    </location>
</feature>
<evidence type="ECO:0000259" key="9">
    <source>
        <dbReference type="Pfam" id="PF17936"/>
    </source>
</evidence>
<evidence type="ECO:0000256" key="6">
    <source>
        <dbReference type="SAM" id="MobiDB-lite"/>
    </source>
</evidence>
<evidence type="ECO:0000259" key="8">
    <source>
        <dbReference type="Pfam" id="PF13490"/>
    </source>
</evidence>
<evidence type="ECO:0000256" key="1">
    <source>
        <dbReference type="ARBA" id="ARBA00010641"/>
    </source>
</evidence>
<dbReference type="InterPro" id="IPR013325">
    <property type="entry name" value="RNA_pol_sigma_r2"/>
</dbReference>
<organism evidence="10 11">
    <name type="scientific">Oerskovia rustica</name>
    <dbReference type="NCBI Taxonomy" id="2762237"/>
    <lineage>
        <taxon>Bacteria</taxon>
        <taxon>Bacillati</taxon>
        <taxon>Actinomycetota</taxon>
        <taxon>Actinomycetes</taxon>
        <taxon>Micrococcales</taxon>
        <taxon>Cellulomonadaceae</taxon>
        <taxon>Oerskovia</taxon>
    </lineage>
</organism>
<dbReference type="Proteomes" id="UP000641803">
    <property type="component" value="Unassembled WGS sequence"/>
</dbReference>
<dbReference type="InterPro" id="IPR013324">
    <property type="entry name" value="RNA_pol_sigma_r3/r4-like"/>
</dbReference>
<dbReference type="Pfam" id="PF04542">
    <property type="entry name" value="Sigma70_r2"/>
    <property type="match status" value="1"/>
</dbReference>
<evidence type="ECO:0000256" key="5">
    <source>
        <dbReference type="ARBA" id="ARBA00023163"/>
    </source>
</evidence>
<comment type="caution">
    <text evidence="10">The sequence shown here is derived from an EMBL/GenBank/DDBJ whole genome shotgun (WGS) entry which is preliminary data.</text>
</comment>
<dbReference type="Gene3D" id="1.10.10.1320">
    <property type="entry name" value="Anti-sigma factor, zinc-finger domain"/>
    <property type="match status" value="1"/>
</dbReference>
<evidence type="ECO:0000256" key="4">
    <source>
        <dbReference type="ARBA" id="ARBA00023125"/>
    </source>
</evidence>
<sequence length="630" mass="65662">MTSSTPELTDVELVAQVRAGDREAYADLWQRHHGAALSVARQYAGIADPEDIVQEATRAVLAAILAGGGPYGAFRPYLNQTVRNTAISMSRRRAPQPVGDLHDVAERSLDDAVEDPADGSLEKLVTVRAFKALPLRWRSVLWLTCVEGLNVRDAGARLGLSPNATSALAVRAREGLRKEWLRAHLSDHRLAVTCRTVVEQLPALERGTLSAEEQRRVETHLRDCLHCSIVAAEINDLAARLPVILAPLAAAGVDLFGPGVLRRHAVLSQRRSLHRRSPVARRDALRSIRAMASGSGKAWAVGALVVGGAAAAAGVLTHEVTPSTIAKPATEQPAPAGSAVGSPDLPPEATGQVPGIEASDDAVPAPVRAVAPAPDDQVDVGSGTPDSSPPATRPGRVPDAVDAVASGSRDAEASAPTTGVTDPSDLASRDRSGEGPAPAPAIGLPAPTVDPHPSGTAPLWSLLFAGTGSAHATVELLDATGTVVASSVVGNEGRWQVALLASERTADLDTYSVRQVDQDGAVSPQELVGTYRFAAPSIDVWHLEPSGFERPGSPGVALWIHGSPGVVQTKVDGSLGETHALPGGLLVRLPELATGLHTASVRYVNPWTGETGAWQSVPLVVPAAQDRSDD</sequence>
<keyword evidence="3" id="KW-0731">Sigma factor</keyword>
<evidence type="ECO:0000256" key="2">
    <source>
        <dbReference type="ARBA" id="ARBA00023015"/>
    </source>
</evidence>
<dbReference type="PANTHER" id="PTHR43133">
    <property type="entry name" value="RNA POLYMERASE ECF-TYPE SIGMA FACTO"/>
    <property type="match status" value="1"/>
</dbReference>
<name>A0ABR8RNL2_9CELL</name>
<keyword evidence="4" id="KW-0238">DNA-binding</keyword>
<dbReference type="InterPro" id="IPR036388">
    <property type="entry name" value="WH-like_DNA-bd_sf"/>
</dbReference>
<feature type="domain" description="RNA polymerase sigma-70 region 2" evidence="7">
    <location>
        <begin position="28"/>
        <end position="94"/>
    </location>
</feature>
<accession>A0ABR8RNL2</accession>
<dbReference type="EMBL" id="JACSQQ010000004">
    <property type="protein sequence ID" value="MBD7949376.1"/>
    <property type="molecule type" value="Genomic_DNA"/>
</dbReference>
<dbReference type="Gene3D" id="1.10.10.10">
    <property type="entry name" value="Winged helix-like DNA-binding domain superfamily/Winged helix DNA-binding domain"/>
    <property type="match status" value="1"/>
</dbReference>
<dbReference type="NCBIfam" id="TIGR02937">
    <property type="entry name" value="sigma70-ECF"/>
    <property type="match status" value="1"/>
</dbReference>
<feature type="compositionally biased region" description="Low complexity" evidence="6">
    <location>
        <begin position="434"/>
        <end position="447"/>
    </location>
</feature>
<dbReference type="InterPro" id="IPR007627">
    <property type="entry name" value="RNA_pol_sigma70_r2"/>
</dbReference>
<keyword evidence="5" id="KW-0804">Transcription</keyword>
<keyword evidence="11" id="KW-1185">Reference proteome</keyword>
<feature type="domain" description="Bacterial Ig" evidence="9">
    <location>
        <begin position="465"/>
        <end position="525"/>
    </location>
</feature>
<evidence type="ECO:0000259" key="7">
    <source>
        <dbReference type="Pfam" id="PF04542"/>
    </source>
</evidence>
<evidence type="ECO:0000313" key="11">
    <source>
        <dbReference type="Proteomes" id="UP000641803"/>
    </source>
</evidence>
<dbReference type="Gene3D" id="2.60.40.10">
    <property type="entry name" value="Immunoglobulins"/>
    <property type="match status" value="1"/>
</dbReference>
<dbReference type="InterPro" id="IPR041916">
    <property type="entry name" value="Anti_sigma_zinc_sf"/>
</dbReference>
<dbReference type="RefSeq" id="WP_191794642.1">
    <property type="nucleotide sequence ID" value="NZ_JACSQQ010000004.1"/>
</dbReference>
<protein>
    <submittedName>
        <fullName evidence="10">Sigma-70 family RNA polymerase sigma factor</fullName>
    </submittedName>
</protein>
<proteinExistence type="inferred from homology"/>
<evidence type="ECO:0000256" key="3">
    <source>
        <dbReference type="ARBA" id="ARBA00023082"/>
    </source>
</evidence>
<dbReference type="InterPro" id="IPR039425">
    <property type="entry name" value="RNA_pol_sigma-70-like"/>
</dbReference>
<dbReference type="InterPro" id="IPR013783">
    <property type="entry name" value="Ig-like_fold"/>
</dbReference>
<dbReference type="PANTHER" id="PTHR43133:SF8">
    <property type="entry name" value="RNA POLYMERASE SIGMA FACTOR HI_1459-RELATED"/>
    <property type="match status" value="1"/>
</dbReference>